<dbReference type="InterPro" id="IPR032378">
    <property type="entry name" value="ZC3H15/TMA46_C"/>
</dbReference>
<gene>
    <name evidence="7" type="ORF">OSB1V03_LOCUS23150</name>
</gene>
<evidence type="ECO:0000313" key="7">
    <source>
        <dbReference type="EMBL" id="CAD7651033.1"/>
    </source>
</evidence>
<feature type="non-terminal residue" evidence="7">
    <location>
        <position position="1"/>
    </location>
</feature>
<dbReference type="AlphaFoldDB" id="A0A7R9QNQ0"/>
<evidence type="ECO:0000256" key="1">
    <source>
        <dbReference type="ARBA" id="ARBA00010043"/>
    </source>
</evidence>
<proteinExistence type="inferred from homology"/>
<reference evidence="7" key="1">
    <citation type="submission" date="2020-11" db="EMBL/GenBank/DDBJ databases">
        <authorList>
            <person name="Tran Van P."/>
        </authorList>
    </citation>
    <scope>NUCLEOTIDE SEQUENCE</scope>
</reference>
<dbReference type="Pfam" id="PF16543">
    <property type="entry name" value="DFRP_C"/>
    <property type="match status" value="1"/>
</dbReference>
<feature type="zinc finger region" description="C3H1-type" evidence="5">
    <location>
        <begin position="36"/>
        <end position="74"/>
    </location>
</feature>
<dbReference type="GO" id="GO:0002181">
    <property type="term" value="P:cytoplasmic translation"/>
    <property type="evidence" value="ECO:0007669"/>
    <property type="project" value="TreeGrafter"/>
</dbReference>
<comment type="similarity">
    <text evidence="1">Belongs to the ZC3H15/TMA46 family.</text>
</comment>
<feature type="domain" description="C3H1-type" evidence="6">
    <location>
        <begin position="36"/>
        <end position="74"/>
    </location>
</feature>
<evidence type="ECO:0000256" key="2">
    <source>
        <dbReference type="ARBA" id="ARBA00022723"/>
    </source>
</evidence>
<evidence type="ECO:0000256" key="3">
    <source>
        <dbReference type="ARBA" id="ARBA00022771"/>
    </source>
</evidence>
<dbReference type="EMBL" id="OC909727">
    <property type="protein sequence ID" value="CAD7651033.1"/>
    <property type="molecule type" value="Genomic_DNA"/>
</dbReference>
<dbReference type="Gene3D" id="6.20.400.10">
    <property type="match status" value="1"/>
</dbReference>
<sequence>MYEDNRQEDTMEDWDEEKLKEVVDKKHGERERKGMPTTDIICKHFIDALETNKYGWFWDCPNGGDKCHYRHCLPPGFVLNKDRKKKDKKDDITIEELVEIERAKLGYHLTKITLQLFLEWKRK</sequence>
<evidence type="ECO:0000313" key="8">
    <source>
        <dbReference type="Proteomes" id="UP000759131"/>
    </source>
</evidence>
<keyword evidence="4 5" id="KW-0862">Zinc</keyword>
<evidence type="ECO:0000256" key="5">
    <source>
        <dbReference type="PROSITE-ProRule" id="PRU00723"/>
    </source>
</evidence>
<keyword evidence="3 5" id="KW-0863">Zinc-finger</keyword>
<dbReference type="GO" id="GO:0008270">
    <property type="term" value="F:zinc ion binding"/>
    <property type="evidence" value="ECO:0007669"/>
    <property type="project" value="UniProtKB-KW"/>
</dbReference>
<name>A0A7R9QNQ0_9ACAR</name>
<accession>A0A7R9QNQ0</accession>
<dbReference type="EMBL" id="CAJPIZ010055152">
    <property type="protein sequence ID" value="CAG2123205.1"/>
    <property type="molecule type" value="Genomic_DNA"/>
</dbReference>
<organism evidence="7">
    <name type="scientific">Medioppia subpectinata</name>
    <dbReference type="NCBI Taxonomy" id="1979941"/>
    <lineage>
        <taxon>Eukaryota</taxon>
        <taxon>Metazoa</taxon>
        <taxon>Ecdysozoa</taxon>
        <taxon>Arthropoda</taxon>
        <taxon>Chelicerata</taxon>
        <taxon>Arachnida</taxon>
        <taxon>Acari</taxon>
        <taxon>Acariformes</taxon>
        <taxon>Sarcoptiformes</taxon>
        <taxon>Oribatida</taxon>
        <taxon>Brachypylina</taxon>
        <taxon>Oppioidea</taxon>
        <taxon>Oppiidae</taxon>
        <taxon>Medioppia</taxon>
    </lineage>
</organism>
<dbReference type="PROSITE" id="PS50103">
    <property type="entry name" value="ZF_C3H1"/>
    <property type="match status" value="1"/>
</dbReference>
<evidence type="ECO:0000256" key="4">
    <source>
        <dbReference type="ARBA" id="ARBA00022833"/>
    </source>
</evidence>
<evidence type="ECO:0000259" key="6">
    <source>
        <dbReference type="PROSITE" id="PS50103"/>
    </source>
</evidence>
<keyword evidence="8" id="KW-1185">Reference proteome</keyword>
<keyword evidence="2 5" id="KW-0479">Metal-binding</keyword>
<protein>
    <recommendedName>
        <fullName evidence="6">C3H1-type domain-containing protein</fullName>
    </recommendedName>
</protein>
<dbReference type="OrthoDB" id="278280at2759"/>
<dbReference type="GO" id="GO:0005829">
    <property type="term" value="C:cytosol"/>
    <property type="evidence" value="ECO:0007669"/>
    <property type="project" value="TreeGrafter"/>
</dbReference>
<dbReference type="PANTHER" id="PTHR12681:SF0">
    <property type="entry name" value="ZINC FINGER CCCH DOMAIN-CONTAINING PROTEIN 15"/>
    <property type="match status" value="1"/>
</dbReference>
<dbReference type="Proteomes" id="UP000759131">
    <property type="component" value="Unassembled WGS sequence"/>
</dbReference>
<dbReference type="PANTHER" id="PTHR12681">
    <property type="entry name" value="ZINC FINGER-CONTAINING PROTEIN P48ZNF"/>
    <property type="match status" value="1"/>
</dbReference>
<dbReference type="GO" id="GO:0003729">
    <property type="term" value="F:mRNA binding"/>
    <property type="evidence" value="ECO:0007669"/>
    <property type="project" value="TreeGrafter"/>
</dbReference>
<dbReference type="InterPro" id="IPR000571">
    <property type="entry name" value="Znf_CCCH"/>
</dbReference>